<evidence type="ECO:0000256" key="5">
    <source>
        <dbReference type="ARBA" id="ARBA00022892"/>
    </source>
</evidence>
<dbReference type="Pfam" id="PF03908">
    <property type="entry name" value="Sec20"/>
    <property type="match status" value="1"/>
</dbReference>
<keyword evidence="6" id="KW-1133">Transmembrane helix</keyword>
<evidence type="ECO:0000256" key="11">
    <source>
        <dbReference type="SAM" id="MobiDB-lite"/>
    </source>
</evidence>
<keyword evidence="5" id="KW-0931">ER-Golgi transport</keyword>
<feature type="region of interest" description="Disordered" evidence="11">
    <location>
        <begin position="277"/>
        <end position="296"/>
    </location>
</feature>
<feature type="coiled-coil region" evidence="10">
    <location>
        <begin position="117"/>
        <end position="147"/>
    </location>
</feature>
<keyword evidence="3" id="KW-0812">Transmembrane</keyword>
<feature type="domain" description="Sec20 C-terminal" evidence="12">
    <location>
        <begin position="296"/>
        <end position="385"/>
    </location>
</feature>
<comment type="similarity">
    <text evidence="9">Belongs to the SEC20 family.</text>
</comment>
<dbReference type="GO" id="GO:0005789">
    <property type="term" value="C:endoplasmic reticulum membrane"/>
    <property type="evidence" value="ECO:0007669"/>
    <property type="project" value="UniProtKB-SubCell"/>
</dbReference>
<protein>
    <submittedName>
        <fullName evidence="13">Protein transport membrane glycoprotein</fullName>
    </submittedName>
</protein>
<evidence type="ECO:0000256" key="2">
    <source>
        <dbReference type="ARBA" id="ARBA00022448"/>
    </source>
</evidence>
<dbReference type="PANTHER" id="PTHR12825:SF0">
    <property type="entry name" value="VESICLE TRANSPORT PROTEIN SEC20"/>
    <property type="match status" value="1"/>
</dbReference>
<name>A0A161WD94_COLIC</name>
<feature type="non-terminal residue" evidence="13">
    <location>
        <position position="1"/>
    </location>
</feature>
<evidence type="ECO:0000259" key="12">
    <source>
        <dbReference type="Pfam" id="PF03908"/>
    </source>
</evidence>
<sequence>LMYGLQRVVQTKLSPKIWVAWLVFRGSGERELGRRACSVASSCISTKRGSILDPASFRHRERPALRIPHSLPYTSKCTTFYTAGAASFCRRSHAWRLSSTDPFSKPIYGTASRNMSFEGLQERLTALQETTAQLKELIDRLHNLKFQPGSVPLGTDEENSVSAELSSEISQILREEEDELELLGEEVEDLRDGRPGSETEHTKTRLKDGVERLRQELKSSRVTFRKAQLTAKRNLSQAQRLERELLLQSYSQPVSEASSPSLGAQKPDVIRHRQVHQTNQNTSSLTEDDKQTVGASSNVTSALRRTHDLIAAELARSEFAHQTLTESSAALAQLNDSYGSLDTMLASSKDLLGTLLRSQKSDTWYLQTALYMLMVTGAWLLFRRLLYGPLWWLVWLPLRLIYNITVGGGGTVVKYAGSGTPSEAVVVNEGRIDVEGLPDDSLPTVEVGREPQRSAAGGDPESLVEKVGRIVEGMPAEIGEETTTDDGELMEGEALVDQVPGDALKQGTQEGVRQRDEL</sequence>
<reference evidence="13 14" key="1">
    <citation type="submission" date="2015-06" db="EMBL/GenBank/DDBJ databases">
        <title>Survival trade-offs in plant roots during colonization by closely related pathogenic and mutualistic fungi.</title>
        <authorList>
            <person name="Hacquard S."/>
            <person name="Kracher B."/>
            <person name="Hiruma K."/>
            <person name="Weinman A."/>
            <person name="Muench P."/>
            <person name="Garrido Oter R."/>
            <person name="Ver Loren van Themaat E."/>
            <person name="Dallerey J.-F."/>
            <person name="Damm U."/>
            <person name="Henrissat B."/>
            <person name="Lespinet O."/>
            <person name="Thon M."/>
            <person name="Kemen E."/>
            <person name="McHardy A.C."/>
            <person name="Schulze-Lefert P."/>
            <person name="O'Connell R.J."/>
        </authorList>
    </citation>
    <scope>NUCLEOTIDE SEQUENCE [LARGE SCALE GENOMIC DNA]</scope>
    <source>
        <strain evidence="13 14">MAFF 238704</strain>
    </source>
</reference>
<dbReference type="PANTHER" id="PTHR12825">
    <property type="entry name" value="BNIP1-RELATED"/>
    <property type="match status" value="1"/>
</dbReference>
<comment type="subcellular location">
    <subcellularLocation>
        <location evidence="1">Endoplasmic reticulum membrane</location>
        <topology evidence="1">Single-pass type IV membrane protein</topology>
    </subcellularLocation>
</comment>
<comment type="caution">
    <text evidence="13">The sequence shown here is derived from an EMBL/GenBank/DDBJ whole genome shotgun (WGS) entry which is preliminary data.</text>
</comment>
<dbReference type="AlphaFoldDB" id="A0A161WD94"/>
<evidence type="ECO:0000313" key="14">
    <source>
        <dbReference type="Proteomes" id="UP000076584"/>
    </source>
</evidence>
<organism evidence="13 14">
    <name type="scientific">Colletotrichum incanum</name>
    <name type="common">Soybean anthracnose fungus</name>
    <dbReference type="NCBI Taxonomy" id="1573173"/>
    <lineage>
        <taxon>Eukaryota</taxon>
        <taxon>Fungi</taxon>
        <taxon>Dikarya</taxon>
        <taxon>Ascomycota</taxon>
        <taxon>Pezizomycotina</taxon>
        <taxon>Sordariomycetes</taxon>
        <taxon>Hypocreomycetidae</taxon>
        <taxon>Glomerellales</taxon>
        <taxon>Glomerellaceae</taxon>
        <taxon>Colletotrichum</taxon>
        <taxon>Colletotrichum spaethianum species complex</taxon>
    </lineage>
</organism>
<evidence type="ECO:0000256" key="10">
    <source>
        <dbReference type="SAM" id="Coils"/>
    </source>
</evidence>
<evidence type="ECO:0000256" key="6">
    <source>
        <dbReference type="ARBA" id="ARBA00022989"/>
    </source>
</evidence>
<keyword evidence="4" id="KW-0256">Endoplasmic reticulum</keyword>
<evidence type="ECO:0000313" key="13">
    <source>
        <dbReference type="EMBL" id="KZL82288.1"/>
    </source>
</evidence>
<keyword evidence="14" id="KW-1185">Reference proteome</keyword>
<evidence type="ECO:0000256" key="4">
    <source>
        <dbReference type="ARBA" id="ARBA00022824"/>
    </source>
</evidence>
<feature type="region of interest" description="Disordered" evidence="11">
    <location>
        <begin position="496"/>
        <end position="518"/>
    </location>
</feature>
<dbReference type="STRING" id="1573173.A0A161WD94"/>
<keyword evidence="8" id="KW-0472">Membrane</keyword>
<accession>A0A161WD94</accession>
<dbReference type="EMBL" id="LFIW01001465">
    <property type="protein sequence ID" value="KZL82288.1"/>
    <property type="molecule type" value="Genomic_DNA"/>
</dbReference>
<evidence type="ECO:0000256" key="7">
    <source>
        <dbReference type="ARBA" id="ARBA00023054"/>
    </source>
</evidence>
<keyword evidence="2" id="KW-0813">Transport</keyword>
<dbReference type="GO" id="GO:0031201">
    <property type="term" value="C:SNARE complex"/>
    <property type="evidence" value="ECO:0007669"/>
    <property type="project" value="TreeGrafter"/>
</dbReference>
<keyword evidence="7 10" id="KW-0175">Coiled coil</keyword>
<feature type="region of interest" description="Disordered" evidence="11">
    <location>
        <begin position="438"/>
        <end position="462"/>
    </location>
</feature>
<proteinExistence type="inferred from homology"/>
<evidence type="ECO:0000256" key="3">
    <source>
        <dbReference type="ARBA" id="ARBA00022692"/>
    </source>
</evidence>
<dbReference type="Proteomes" id="UP000076584">
    <property type="component" value="Unassembled WGS sequence"/>
</dbReference>
<evidence type="ECO:0000256" key="8">
    <source>
        <dbReference type="ARBA" id="ARBA00023136"/>
    </source>
</evidence>
<dbReference type="InterPro" id="IPR005606">
    <property type="entry name" value="Sec20"/>
</dbReference>
<evidence type="ECO:0000256" key="9">
    <source>
        <dbReference type="ARBA" id="ARBA00037934"/>
    </source>
</evidence>
<dbReference type="GO" id="GO:0005484">
    <property type="term" value="F:SNAP receptor activity"/>
    <property type="evidence" value="ECO:0007669"/>
    <property type="project" value="InterPro"/>
</dbReference>
<gene>
    <name evidence="13" type="ORF">CI238_06592</name>
</gene>
<dbReference type="InterPro" id="IPR056173">
    <property type="entry name" value="Sec20_C"/>
</dbReference>
<dbReference type="GO" id="GO:0006890">
    <property type="term" value="P:retrograde vesicle-mediated transport, Golgi to endoplasmic reticulum"/>
    <property type="evidence" value="ECO:0007669"/>
    <property type="project" value="InterPro"/>
</dbReference>
<evidence type="ECO:0000256" key="1">
    <source>
        <dbReference type="ARBA" id="ARBA00004163"/>
    </source>
</evidence>